<feature type="transmembrane region" description="Helical" evidence="1">
    <location>
        <begin position="116"/>
        <end position="134"/>
    </location>
</feature>
<protein>
    <submittedName>
        <fullName evidence="2">Putative membrane protein</fullName>
    </submittedName>
</protein>
<keyword evidence="1" id="KW-0472">Membrane</keyword>
<dbReference type="PANTHER" id="PTHR31881:SF6">
    <property type="entry name" value="OS09G0494600 PROTEIN"/>
    <property type="match status" value="1"/>
</dbReference>
<dbReference type="Pfam" id="PF04654">
    <property type="entry name" value="DUF599"/>
    <property type="match status" value="1"/>
</dbReference>
<dbReference type="Proteomes" id="UP000244081">
    <property type="component" value="Unassembled WGS sequence"/>
</dbReference>
<reference evidence="2 3" key="1">
    <citation type="submission" date="2018-04" db="EMBL/GenBank/DDBJ databases">
        <title>Genomic Encyclopedia of Archaeal and Bacterial Type Strains, Phase II (KMG-II): from individual species to whole genera.</title>
        <authorList>
            <person name="Goeker M."/>
        </authorList>
    </citation>
    <scope>NUCLEOTIDE SEQUENCE [LARGE SCALE GENOMIC DNA]</scope>
    <source>
        <strain evidence="2 3">DSM 23382</strain>
    </source>
</reference>
<organism evidence="2 3">
    <name type="scientific">Breoghania corrubedonensis</name>
    <dbReference type="NCBI Taxonomy" id="665038"/>
    <lineage>
        <taxon>Bacteria</taxon>
        <taxon>Pseudomonadati</taxon>
        <taxon>Pseudomonadota</taxon>
        <taxon>Alphaproteobacteria</taxon>
        <taxon>Hyphomicrobiales</taxon>
        <taxon>Stappiaceae</taxon>
        <taxon>Breoghania</taxon>
    </lineage>
</organism>
<dbReference type="InterPro" id="IPR006747">
    <property type="entry name" value="DUF599"/>
</dbReference>
<evidence type="ECO:0000313" key="2">
    <source>
        <dbReference type="EMBL" id="PTW61503.1"/>
    </source>
</evidence>
<feature type="transmembrane region" description="Helical" evidence="1">
    <location>
        <begin position="183"/>
        <end position="211"/>
    </location>
</feature>
<gene>
    <name evidence="2" type="ORF">C8N35_102213</name>
</gene>
<keyword evidence="1" id="KW-0812">Transmembrane</keyword>
<proteinExistence type="predicted"/>
<keyword evidence="1" id="KW-1133">Transmembrane helix</keyword>
<dbReference type="EMBL" id="QAYG01000002">
    <property type="protein sequence ID" value="PTW61503.1"/>
    <property type="molecule type" value="Genomic_DNA"/>
</dbReference>
<accession>A0A2T5VCL8</accession>
<dbReference type="PANTHER" id="PTHR31881">
    <property type="match status" value="1"/>
</dbReference>
<dbReference type="OrthoDB" id="9806874at2"/>
<comment type="caution">
    <text evidence="2">The sequence shown here is derived from an EMBL/GenBank/DDBJ whole genome shotgun (WGS) entry which is preliminary data.</text>
</comment>
<keyword evidence="3" id="KW-1185">Reference proteome</keyword>
<dbReference type="AlphaFoldDB" id="A0A2T5VCL8"/>
<sequence length="232" mass="25758">MLFLPLDLAALAWFTCSWLGYNWLVERSRWKTSSLSHAMDSYRHQWMHAMLARPLRMIDAQIMSGLQQGTAFFASTSLLALGACFALLNATDLALAVYADLPLAIATTRAEWEAKVLGLLLIAAYAFFKFGWSYRLFNYCSIMVGAVPNEEKEPSPEARALVARAGDLNVLAGRHFSRGQRAFFFAVGFLCWFAGPIPFIAGTTCVLVVLLRRQFFSAARTAATTQHIDSKG</sequence>
<evidence type="ECO:0000313" key="3">
    <source>
        <dbReference type="Proteomes" id="UP000244081"/>
    </source>
</evidence>
<name>A0A2T5VCL8_9HYPH</name>
<dbReference type="RefSeq" id="WP_107989357.1">
    <property type="nucleotide sequence ID" value="NZ_QAYG01000002.1"/>
</dbReference>
<evidence type="ECO:0000256" key="1">
    <source>
        <dbReference type="SAM" id="Phobius"/>
    </source>
</evidence>
<feature type="transmembrane region" description="Helical" evidence="1">
    <location>
        <begin position="71"/>
        <end position="96"/>
    </location>
</feature>